<sequence length="852" mass="96672">MAKKKGRRNNTNSVARKAGKEVTEMTGDKNLDDIADEVDETSNQISQQASIEQAAESSDLKEDTDVLPDFQERTVESAKGVEAVTEAPASEKLEEDSLVKRSEEKEELIDVAPEPIKDVESVDCAEDTSTGTNKLVEEKIYDDSNKEDETQKEALISPTNNVAPKTPVRGTSEEKPVEEGDEILKQKTAEIEHDILSFNTPPLPPRAHDPPTDASQTPSALLPPRSPSATQSPISPPLPPRHVRKHAVPPPLHEELKSEEFRKNMTGTSEPPPMPPRGNRDKRLDSAADVNLIVNRYCQTSHHYQRQDEHSREGLERGKDLLKTSYSAFLDSLPKTVKPAVPVEPSEETTLGDELQQLDDDERALIEVDWGYWTQVVKDFASVASDPDKFEQKIAGGIPPQIRGIIWQLIANSKSTEFEDIFVTLLNTQSPHEASIRKDLKRTKFIPGDKVESLFNVMKVYSIYDPDVGYTQGMAFITTPLILNCETEAESFGLLVRLMKSYGLRELFLPEMPGLMLLLYQFDRLFEENSPQLYNHLTRQGIRSSMYATQWFLTFFAYRFPLAFVLRIYDIVFAEGIESILRIAVNLMVKNAKQLLALKFDKLLDFLKNELFAYYLIGSVRDRSYLEQDEQDGEKSEASSVIKRDLNTTGTDQSLALNGDDYDINAFVHDAMNDVHVTPISLKRYAAEYEEIHQIEQQKEAQFESIRIKNKQLQHEVRKLEHDYTLLNREHIEIANELIKNRLRIETLLDENNDQKLMILDLKKQLQEEIRKQQLPNPDSAIPSDLREDLDRTIKRNAEVMSSNLKLQDKINEQEKIIEALRAGNRASSPGSVPFKQPLAGAFSKLFKNDNS</sequence>
<reference evidence="14 15" key="1">
    <citation type="submission" date="2020-06" db="EMBL/GenBank/DDBJ databases">
        <title>The yeast mating-type switching endonuclease HO is a domesticated member of an unorthodox homing genetic element family.</title>
        <authorList>
            <person name="Coughlan A.Y."/>
            <person name="Lombardi L."/>
            <person name="Braun-Galleani S."/>
            <person name="Martos A.R."/>
            <person name="Galeote V."/>
            <person name="Bigey F."/>
            <person name="Dequin S."/>
            <person name="Byrne K.P."/>
            <person name="Wolfe K.H."/>
        </authorList>
    </citation>
    <scope>NUCLEOTIDE SEQUENCE [LARGE SCALE GENOMIC DNA]</scope>
    <source>
        <strain evidence="14 15">CBS2947</strain>
    </source>
</reference>
<feature type="compositionally biased region" description="Low complexity" evidence="12">
    <location>
        <begin position="218"/>
        <end position="229"/>
    </location>
</feature>
<feature type="compositionally biased region" description="Basic and acidic residues" evidence="12">
    <location>
        <begin position="135"/>
        <end position="152"/>
    </location>
</feature>
<dbReference type="AlphaFoldDB" id="A0A7H9HY38"/>
<dbReference type="SUPFAM" id="SSF47923">
    <property type="entry name" value="Ypt/Rab-GAP domain of gyp1p"/>
    <property type="match status" value="2"/>
</dbReference>
<evidence type="ECO:0000256" key="4">
    <source>
        <dbReference type="ARBA" id="ARBA00022483"/>
    </source>
</evidence>
<dbReference type="Gene3D" id="1.10.8.270">
    <property type="entry name" value="putative rabgap domain of human tbc1 domain family member 14 like domains"/>
    <property type="match status" value="1"/>
</dbReference>
<dbReference type="GO" id="GO:0030427">
    <property type="term" value="C:site of polarized growth"/>
    <property type="evidence" value="ECO:0007669"/>
    <property type="project" value="UniProtKB-ARBA"/>
</dbReference>
<dbReference type="Pfam" id="PF23436">
    <property type="entry name" value="RabGap-TBC_2"/>
    <property type="match status" value="1"/>
</dbReference>
<evidence type="ECO:0000256" key="2">
    <source>
        <dbReference type="ARBA" id="ARBA00022448"/>
    </source>
</evidence>
<keyword evidence="5" id="KW-0963">Cytoplasm</keyword>
<dbReference type="Gene3D" id="1.10.10.750">
    <property type="entry name" value="Ypt/Rab-GAP domain of gyp1p, domain 1"/>
    <property type="match status" value="1"/>
</dbReference>
<evidence type="ECO:0000313" key="14">
    <source>
        <dbReference type="EMBL" id="QLQ81362.1"/>
    </source>
</evidence>
<name>A0A7H9HY38_9SACH</name>
<dbReference type="FunFam" id="1.10.472.80:FF:000044">
    <property type="entry name" value="GTPase-activating protein GYP5"/>
    <property type="match status" value="1"/>
</dbReference>
<evidence type="ECO:0000256" key="7">
    <source>
        <dbReference type="ARBA" id="ARBA00022927"/>
    </source>
</evidence>
<dbReference type="Gene3D" id="1.10.472.80">
    <property type="entry name" value="Ypt/Rab-GAP domain of gyp1p, domain 3"/>
    <property type="match status" value="1"/>
</dbReference>
<feature type="domain" description="Rab-GAP TBC" evidence="13">
    <location>
        <begin position="397"/>
        <end position="576"/>
    </location>
</feature>
<dbReference type="GO" id="GO:0005096">
    <property type="term" value="F:GTPase activator activity"/>
    <property type="evidence" value="ECO:0007669"/>
    <property type="project" value="UniProtKB-KW"/>
</dbReference>
<keyword evidence="7" id="KW-0653">Protein transport</keyword>
<dbReference type="GO" id="GO:0031267">
    <property type="term" value="F:small GTPase binding"/>
    <property type="evidence" value="ECO:0007669"/>
    <property type="project" value="TreeGrafter"/>
</dbReference>
<dbReference type="InterPro" id="IPR050302">
    <property type="entry name" value="Rab_GAP_TBC_domain"/>
</dbReference>
<evidence type="ECO:0000256" key="5">
    <source>
        <dbReference type="ARBA" id="ARBA00022490"/>
    </source>
</evidence>
<comment type="subcellular location">
    <subcellularLocation>
        <location evidence="1">Cytoplasm</location>
    </subcellularLocation>
</comment>
<gene>
    <name evidence="14" type="ORF">HG537_0F01230</name>
</gene>
<dbReference type="InterPro" id="IPR035969">
    <property type="entry name" value="Rab-GAP_TBC_sf"/>
</dbReference>
<evidence type="ECO:0000256" key="10">
    <source>
        <dbReference type="ARBA" id="ARBA00072088"/>
    </source>
</evidence>
<feature type="compositionally biased region" description="Basic and acidic residues" evidence="12">
    <location>
        <begin position="252"/>
        <end position="263"/>
    </location>
</feature>
<proteinExistence type="inferred from homology"/>
<feature type="compositionally biased region" description="Basic and acidic residues" evidence="12">
    <location>
        <begin position="89"/>
        <end position="104"/>
    </location>
</feature>
<dbReference type="PANTHER" id="PTHR47219:SF9">
    <property type="entry name" value="GTPASE ACTIVATING PROTEIN AND CENTROSOME-ASSOCIATED, ISOFORM B"/>
    <property type="match status" value="1"/>
</dbReference>
<feature type="compositionally biased region" description="Basic and acidic residues" evidence="12">
    <location>
        <begin position="171"/>
        <end position="195"/>
    </location>
</feature>
<protein>
    <recommendedName>
        <fullName evidence="10">GTPase-activating protein GYP5</fullName>
    </recommendedName>
</protein>
<feature type="compositionally biased region" description="Basic and acidic residues" evidence="12">
    <location>
        <begin position="18"/>
        <end position="32"/>
    </location>
</feature>
<dbReference type="GO" id="GO:0005737">
    <property type="term" value="C:cytoplasm"/>
    <property type="evidence" value="ECO:0007669"/>
    <property type="project" value="UniProtKB-SubCell"/>
</dbReference>
<dbReference type="GO" id="GO:0015031">
    <property type="term" value="P:protein transport"/>
    <property type="evidence" value="ECO:0007669"/>
    <property type="project" value="UniProtKB-KW"/>
</dbReference>
<evidence type="ECO:0000256" key="1">
    <source>
        <dbReference type="ARBA" id="ARBA00004496"/>
    </source>
</evidence>
<organism evidence="14 15">
    <name type="scientific">Torulaspora globosa</name>
    <dbReference type="NCBI Taxonomy" id="48254"/>
    <lineage>
        <taxon>Eukaryota</taxon>
        <taxon>Fungi</taxon>
        <taxon>Dikarya</taxon>
        <taxon>Ascomycota</taxon>
        <taxon>Saccharomycotina</taxon>
        <taxon>Saccharomycetes</taxon>
        <taxon>Saccharomycetales</taxon>
        <taxon>Saccharomycetaceae</taxon>
        <taxon>Torulaspora</taxon>
    </lineage>
</organism>
<evidence type="ECO:0000256" key="9">
    <source>
        <dbReference type="ARBA" id="ARBA00061661"/>
    </source>
</evidence>
<dbReference type="SMART" id="SM00164">
    <property type="entry name" value="TBC"/>
    <property type="match status" value="1"/>
</dbReference>
<evidence type="ECO:0000256" key="11">
    <source>
        <dbReference type="SAM" id="Coils"/>
    </source>
</evidence>
<keyword evidence="2" id="KW-0813">Transport</keyword>
<evidence type="ECO:0000313" key="15">
    <source>
        <dbReference type="Proteomes" id="UP000510647"/>
    </source>
</evidence>
<feature type="coiled-coil region" evidence="11">
    <location>
        <begin position="696"/>
        <end position="765"/>
    </location>
</feature>
<evidence type="ECO:0000259" key="13">
    <source>
        <dbReference type="PROSITE" id="PS50086"/>
    </source>
</evidence>
<dbReference type="PANTHER" id="PTHR47219">
    <property type="entry name" value="RAB GTPASE-ACTIVATING PROTEIN 1-LIKE"/>
    <property type="match status" value="1"/>
</dbReference>
<evidence type="ECO:0000256" key="12">
    <source>
        <dbReference type="SAM" id="MobiDB-lite"/>
    </source>
</evidence>
<keyword evidence="6" id="KW-0931">ER-Golgi transport</keyword>
<evidence type="ECO:0000256" key="8">
    <source>
        <dbReference type="ARBA" id="ARBA00023054"/>
    </source>
</evidence>
<dbReference type="Proteomes" id="UP000510647">
    <property type="component" value="Chromosome 6"/>
</dbReference>
<feature type="compositionally biased region" description="Basic and acidic residues" evidence="12">
    <location>
        <begin position="58"/>
        <end position="76"/>
    </location>
</feature>
<dbReference type="InterPro" id="IPR000195">
    <property type="entry name" value="Rab-GAP-TBC_dom"/>
</dbReference>
<dbReference type="OrthoDB" id="295078at2759"/>
<feature type="compositionally biased region" description="Low complexity" evidence="12">
    <location>
        <begin position="44"/>
        <end position="57"/>
    </location>
</feature>
<keyword evidence="15" id="KW-1185">Reference proteome</keyword>
<comment type="similarity">
    <text evidence="9">Belongs to the GYP5 family.</text>
</comment>
<keyword evidence="8 11" id="KW-0175">Coiled coil</keyword>
<keyword evidence="4" id="KW-0268">Exocytosis</keyword>
<dbReference type="PROSITE" id="PS50086">
    <property type="entry name" value="TBC_RABGAP"/>
    <property type="match status" value="1"/>
</dbReference>
<dbReference type="EMBL" id="CP059272">
    <property type="protein sequence ID" value="QLQ81362.1"/>
    <property type="molecule type" value="Genomic_DNA"/>
</dbReference>
<evidence type="ECO:0000256" key="6">
    <source>
        <dbReference type="ARBA" id="ARBA00022892"/>
    </source>
</evidence>
<accession>A0A7H9HY38</accession>
<dbReference type="GO" id="GO:0006887">
    <property type="term" value="P:exocytosis"/>
    <property type="evidence" value="ECO:0007669"/>
    <property type="project" value="UniProtKB-KW"/>
</dbReference>
<feature type="region of interest" description="Disordered" evidence="12">
    <location>
        <begin position="1"/>
        <end position="282"/>
    </location>
</feature>
<keyword evidence="3" id="KW-0343">GTPase activation</keyword>
<evidence type="ECO:0000256" key="3">
    <source>
        <dbReference type="ARBA" id="ARBA00022468"/>
    </source>
</evidence>